<gene>
    <name evidence="2" type="primary">SC246g500020.1_BraROA</name>
    <name evidence="2" type="ORF">IGI04_042885</name>
</gene>
<name>A0ABQ7KLF7_BRACM</name>
<evidence type="ECO:0000313" key="2">
    <source>
        <dbReference type="EMBL" id="KAG5373798.1"/>
    </source>
</evidence>
<dbReference type="EMBL" id="JADBGQ010000096">
    <property type="protein sequence ID" value="KAG5373798.1"/>
    <property type="molecule type" value="Genomic_DNA"/>
</dbReference>
<feature type="region of interest" description="Disordered" evidence="1">
    <location>
        <begin position="350"/>
        <end position="394"/>
    </location>
</feature>
<evidence type="ECO:0000313" key="3">
    <source>
        <dbReference type="Proteomes" id="UP000823674"/>
    </source>
</evidence>
<accession>A0ABQ7KLF7</accession>
<organism evidence="2 3">
    <name type="scientific">Brassica rapa subsp. trilocularis</name>
    <dbReference type="NCBI Taxonomy" id="1813537"/>
    <lineage>
        <taxon>Eukaryota</taxon>
        <taxon>Viridiplantae</taxon>
        <taxon>Streptophyta</taxon>
        <taxon>Embryophyta</taxon>
        <taxon>Tracheophyta</taxon>
        <taxon>Spermatophyta</taxon>
        <taxon>Magnoliopsida</taxon>
        <taxon>eudicotyledons</taxon>
        <taxon>Gunneridae</taxon>
        <taxon>Pentapetalae</taxon>
        <taxon>rosids</taxon>
        <taxon>malvids</taxon>
        <taxon>Brassicales</taxon>
        <taxon>Brassicaceae</taxon>
        <taxon>Brassiceae</taxon>
        <taxon>Brassica</taxon>
    </lineage>
</organism>
<dbReference type="Proteomes" id="UP000823674">
    <property type="component" value="Unassembled WGS sequence"/>
</dbReference>
<proteinExistence type="predicted"/>
<feature type="compositionally biased region" description="Polar residues" evidence="1">
    <location>
        <begin position="428"/>
        <end position="441"/>
    </location>
</feature>
<keyword evidence="3" id="KW-1185">Reference proteome</keyword>
<evidence type="ECO:0000256" key="1">
    <source>
        <dbReference type="SAM" id="MobiDB-lite"/>
    </source>
</evidence>
<reference evidence="2 3" key="1">
    <citation type="submission" date="2021-03" db="EMBL/GenBank/DDBJ databases">
        <authorList>
            <person name="King G.J."/>
            <person name="Bancroft I."/>
            <person name="Baten A."/>
            <person name="Bloomfield J."/>
            <person name="Borpatragohain P."/>
            <person name="He Z."/>
            <person name="Irish N."/>
            <person name="Irwin J."/>
            <person name="Liu K."/>
            <person name="Mauleon R.P."/>
            <person name="Moore J."/>
            <person name="Morris R."/>
            <person name="Ostergaard L."/>
            <person name="Wang B."/>
            <person name="Wells R."/>
        </authorList>
    </citation>
    <scope>NUCLEOTIDE SEQUENCE [LARGE SCALE GENOMIC DNA]</scope>
    <source>
        <strain evidence="2">R-o-18</strain>
        <tissue evidence="2">Leaf</tissue>
    </source>
</reference>
<feature type="compositionally biased region" description="Basic and acidic residues" evidence="1">
    <location>
        <begin position="350"/>
        <end position="385"/>
    </location>
</feature>
<feature type="region of interest" description="Disordered" evidence="1">
    <location>
        <begin position="741"/>
        <end position="761"/>
    </location>
</feature>
<comment type="caution">
    <text evidence="2">The sequence shown here is derived from an EMBL/GenBank/DDBJ whole genome shotgun (WGS) entry which is preliminary data.</text>
</comment>
<protein>
    <submittedName>
        <fullName evidence="2">Uncharacterized protein</fullName>
    </submittedName>
</protein>
<feature type="region of interest" description="Disordered" evidence="1">
    <location>
        <begin position="428"/>
        <end position="468"/>
    </location>
</feature>
<feature type="compositionally biased region" description="Basic and acidic residues" evidence="1">
    <location>
        <begin position="442"/>
        <end position="453"/>
    </location>
</feature>
<sequence>MKVKGISQLRLNQDTMETRVKELRAGGLAHSAGNSWRSAQSGERCVLVRISVDESWTVTGRVDGPGAGRFDQIGLRLRTGSGQASRRMDLRQKYKEKAKEKEKEVAPGDRTPKDQKWTVVREKHHEDRGHGKMCGDWVDYETCEATGASGAVGQDGAEQTGVLPAGTIPTTVLPALVEQLRLNQDTMETRVKELSECLGSWTSVGLSSISSVQLLGTAGGQLNPVNGAFWFGSVWTSPGRLLGEPMVRVQDGSTKLVLGLGQGVGKLPECELRLSDRFVKGRKGEKPPMGGYGTVMGRFWEEGIENTEKIQERKRDTNLGSADLIQEIILECSWCVWACDQEDDLRQKDKEKAKEKEKEVAPGDRTPKDQKLTVVREKHHEDRGHGKMPRSGWIGESRIGSYRSKRQAIEEQLRSVTAFISNLYPEQFSATQTQPDSATQSPDDRYAEWREESTGLSQPRNGPTLGRGFRGLGTISDNVLRMPRSNTLFGIGNPELHSIRDMVERSHDRKKLSRRNYHPKILGDRISERDSKNKDIIFLGRCVTAAHTRCPVATLQPSLSRCRSLRSDRTSDPIGRYIATKLEPKLGRYVATEQSFLSVATNRARPSSRSDRVLIPLGRYIATVLEPKLGRYVATERSSRIATELEPKLSRYVATEFEPKLGRYIATGLEPKFGRCIAIELFRTSIQHQSMHSRQTFKCNLPKTVASSVHAFRYSKSSIRLCELKTAESLFFIERTRSKCVKSEDGPKGPKTRLEAHPTIS</sequence>